<dbReference type="EMBL" id="MDYP01000044">
    <property type="protein sequence ID" value="OQE01170.1"/>
    <property type="molecule type" value="Genomic_DNA"/>
</dbReference>
<evidence type="ECO:0000256" key="3">
    <source>
        <dbReference type="ARBA" id="ARBA00007118"/>
    </source>
</evidence>
<protein>
    <recommendedName>
        <fullName evidence="7">Nitroreductase domain-containing protein</fullName>
    </recommendedName>
</protein>
<reference evidence="9" key="1">
    <citation type="journal article" date="2017" name="Nat. Microbiol.">
        <title>Global analysis of biosynthetic gene clusters reveals vast potential of secondary metabolite production in Penicillium species.</title>
        <authorList>
            <person name="Nielsen J.C."/>
            <person name="Grijseels S."/>
            <person name="Prigent S."/>
            <person name="Ji B."/>
            <person name="Dainat J."/>
            <person name="Nielsen K.F."/>
            <person name="Frisvad J.C."/>
            <person name="Workman M."/>
            <person name="Nielsen J."/>
        </authorList>
    </citation>
    <scope>NUCLEOTIDE SEQUENCE [LARGE SCALE GENOMIC DNA]</scope>
    <source>
        <strain evidence="9">IBT 29486</strain>
    </source>
</reference>
<dbReference type="AlphaFoldDB" id="A0A1V6RI01"/>
<evidence type="ECO:0000313" key="8">
    <source>
        <dbReference type="EMBL" id="OQE01170.1"/>
    </source>
</evidence>
<keyword evidence="9" id="KW-1185">Reference proteome</keyword>
<evidence type="ECO:0000256" key="1">
    <source>
        <dbReference type="ARBA" id="ARBA00004123"/>
    </source>
</evidence>
<dbReference type="InterPro" id="IPR000415">
    <property type="entry name" value="Nitroreductase-like"/>
</dbReference>
<comment type="subcellular location">
    <subcellularLocation>
        <location evidence="2">Cytoplasm</location>
    </subcellularLocation>
    <subcellularLocation>
        <location evidence="1">Nucleus</location>
    </subcellularLocation>
</comment>
<dbReference type="GO" id="GO:0005737">
    <property type="term" value="C:cytoplasm"/>
    <property type="evidence" value="ECO:0007669"/>
    <property type="project" value="UniProtKB-SubCell"/>
</dbReference>
<evidence type="ECO:0000259" key="7">
    <source>
        <dbReference type="Pfam" id="PF00881"/>
    </source>
</evidence>
<dbReference type="STRING" id="29845.A0A1V6RI01"/>
<organism evidence="8 9">
    <name type="scientific">Penicillium vulpinum</name>
    <dbReference type="NCBI Taxonomy" id="29845"/>
    <lineage>
        <taxon>Eukaryota</taxon>
        <taxon>Fungi</taxon>
        <taxon>Dikarya</taxon>
        <taxon>Ascomycota</taxon>
        <taxon>Pezizomycotina</taxon>
        <taxon>Eurotiomycetes</taxon>
        <taxon>Eurotiomycetidae</taxon>
        <taxon>Eurotiales</taxon>
        <taxon>Aspergillaceae</taxon>
        <taxon>Penicillium</taxon>
    </lineage>
</organism>
<comment type="caution">
    <text evidence="8">The sequence shown here is derived from an EMBL/GenBank/DDBJ whole genome shotgun (WGS) entry which is preliminary data.</text>
</comment>
<evidence type="ECO:0000256" key="4">
    <source>
        <dbReference type="ARBA" id="ARBA00022490"/>
    </source>
</evidence>
<keyword evidence="4" id="KW-0963">Cytoplasm</keyword>
<dbReference type="PANTHER" id="PTHR43035">
    <property type="entry name" value="FATTY ACID REPRESSION MUTANT PROTEIN 2-RELATED"/>
    <property type="match status" value="1"/>
</dbReference>
<proteinExistence type="inferred from homology"/>
<dbReference type="InterPro" id="IPR033877">
    <property type="entry name" value="Frm2/Hbn1"/>
</dbReference>
<evidence type="ECO:0000256" key="6">
    <source>
        <dbReference type="ARBA" id="ARBA00023242"/>
    </source>
</evidence>
<dbReference type="Proteomes" id="UP000191518">
    <property type="component" value="Unassembled WGS sequence"/>
</dbReference>
<dbReference type="Gene3D" id="3.40.109.10">
    <property type="entry name" value="NADH Oxidase"/>
    <property type="match status" value="1"/>
</dbReference>
<dbReference type="CDD" id="cd02140">
    <property type="entry name" value="Frm2-like"/>
    <property type="match status" value="1"/>
</dbReference>
<evidence type="ECO:0000256" key="2">
    <source>
        <dbReference type="ARBA" id="ARBA00004496"/>
    </source>
</evidence>
<evidence type="ECO:0000313" key="9">
    <source>
        <dbReference type="Proteomes" id="UP000191518"/>
    </source>
</evidence>
<dbReference type="FunFam" id="3.40.109.10:FF:000001">
    <property type="entry name" value="Nitroreductase family"/>
    <property type="match status" value="1"/>
</dbReference>
<accession>A0A1V6RI01</accession>
<dbReference type="PANTHER" id="PTHR43035:SF1">
    <property type="entry name" value="FATTY ACID REPRESSION MUTANT PROTEIN 2-RELATED"/>
    <property type="match status" value="1"/>
</dbReference>
<feature type="domain" description="Nitroreductase" evidence="7">
    <location>
        <begin position="13"/>
        <end position="179"/>
    </location>
</feature>
<comment type="similarity">
    <text evidence="3">Belongs to the nitroreductase family.</text>
</comment>
<sequence>METPSKFLDAVHYRRSIYQLNNTSPISDARIVEIVNTIIQDVPSSFNSQSTRLLVLLHSEHFQFWNIVLECLKEIVPDGAFPKTEKRISGFQNSYGTILFYEDTETVKDLQAKYELYADRFPQWAEHASGMHQYALWTALEAEGLGANIQHYNPLVDQQAEKTWNIPQNWQLKAQLVFGGCEGAARESLPPKTQQPIEARLFVHGLRSDGIDSVESRS</sequence>
<dbReference type="GO" id="GO:0016491">
    <property type="term" value="F:oxidoreductase activity"/>
    <property type="evidence" value="ECO:0007669"/>
    <property type="project" value="UniProtKB-KW"/>
</dbReference>
<dbReference type="GO" id="GO:0034599">
    <property type="term" value="P:cellular response to oxidative stress"/>
    <property type="evidence" value="ECO:0007669"/>
    <property type="project" value="InterPro"/>
</dbReference>
<keyword evidence="6" id="KW-0539">Nucleus</keyword>
<name>A0A1V6RI01_9EURO</name>
<keyword evidence="5" id="KW-0560">Oxidoreductase</keyword>
<dbReference type="Pfam" id="PF00881">
    <property type="entry name" value="Nitroreductase"/>
    <property type="match status" value="1"/>
</dbReference>
<dbReference type="SUPFAM" id="SSF55469">
    <property type="entry name" value="FMN-dependent nitroreductase-like"/>
    <property type="match status" value="1"/>
</dbReference>
<dbReference type="GO" id="GO:0005634">
    <property type="term" value="C:nucleus"/>
    <property type="evidence" value="ECO:0007669"/>
    <property type="project" value="UniProtKB-SubCell"/>
</dbReference>
<evidence type="ECO:0000256" key="5">
    <source>
        <dbReference type="ARBA" id="ARBA00023002"/>
    </source>
</evidence>
<gene>
    <name evidence="8" type="ORF">PENVUL_c044G02489</name>
</gene>
<dbReference type="InterPro" id="IPR029479">
    <property type="entry name" value="Nitroreductase"/>
</dbReference>